<dbReference type="PANTHER" id="PTHR14379:SF22">
    <property type="entry name" value="ENDONUCLEASE OR GLYCOSYL HYDROLASE"/>
    <property type="match status" value="1"/>
</dbReference>
<evidence type="ECO:0000313" key="3">
    <source>
        <dbReference type="Proteomes" id="UP000467841"/>
    </source>
</evidence>
<dbReference type="OrthoDB" id="1114196at2759"/>
<gene>
    <name evidence="2" type="ORF">MERR_LOCUS13651</name>
</gene>
<dbReference type="PANTHER" id="PTHR14379">
    <property type="entry name" value="LIMKAIN B LKAP"/>
    <property type="match status" value="1"/>
</dbReference>
<sequence length="292" mass="32845">MMQNNNKSSAQKTGVWWDMETCQVPRGYDPYHVRQTIESALKEYLPFTISAFGNLKRVAPRVLVPLFSTGIHMKHVINGSADIASDMLTWARNNPPPATLILISDHEEAYVASGVIPELRDRGYTILRVFGNLPKFSPNYYQQTRLWKHLFSGVLNMDSGSEDGKQEKVVTERCSGTGWICQLCFVTDSDEPIAGESFESLISHFKSLEHAFQEWSSVPRHVSCYEGVTSEASLKADVPLFSYFVRASNVNVSISKADPLLSFFSSQDWSLVPGNWPIKIKKHTKASLNSEF</sequence>
<dbReference type="Pfam" id="PF01936">
    <property type="entry name" value="NYN"/>
    <property type="match status" value="1"/>
</dbReference>
<feature type="domain" description="NYN" evidence="1">
    <location>
        <begin position="12"/>
        <end position="125"/>
    </location>
</feature>
<dbReference type="Proteomes" id="UP000467841">
    <property type="component" value="Unassembled WGS sequence"/>
</dbReference>
<dbReference type="InterPro" id="IPR024768">
    <property type="entry name" value="Marf1"/>
</dbReference>
<accession>A0A6D2IMP0</accession>
<dbReference type="GO" id="GO:0005777">
    <property type="term" value="C:peroxisome"/>
    <property type="evidence" value="ECO:0007669"/>
    <property type="project" value="InterPro"/>
</dbReference>
<evidence type="ECO:0000313" key="2">
    <source>
        <dbReference type="EMBL" id="CAA7026416.1"/>
    </source>
</evidence>
<comment type="caution">
    <text evidence="2">The sequence shown here is derived from an EMBL/GenBank/DDBJ whole genome shotgun (WGS) entry which is preliminary data.</text>
</comment>
<dbReference type="GO" id="GO:0004540">
    <property type="term" value="F:RNA nuclease activity"/>
    <property type="evidence" value="ECO:0007669"/>
    <property type="project" value="InterPro"/>
</dbReference>
<organism evidence="2 3">
    <name type="scientific">Microthlaspi erraticum</name>
    <dbReference type="NCBI Taxonomy" id="1685480"/>
    <lineage>
        <taxon>Eukaryota</taxon>
        <taxon>Viridiplantae</taxon>
        <taxon>Streptophyta</taxon>
        <taxon>Embryophyta</taxon>
        <taxon>Tracheophyta</taxon>
        <taxon>Spermatophyta</taxon>
        <taxon>Magnoliopsida</taxon>
        <taxon>eudicotyledons</taxon>
        <taxon>Gunneridae</taxon>
        <taxon>Pentapetalae</taxon>
        <taxon>rosids</taxon>
        <taxon>malvids</taxon>
        <taxon>Brassicales</taxon>
        <taxon>Brassicaceae</taxon>
        <taxon>Coluteocarpeae</taxon>
        <taxon>Microthlaspi</taxon>
    </lineage>
</organism>
<evidence type="ECO:0000259" key="1">
    <source>
        <dbReference type="Pfam" id="PF01936"/>
    </source>
</evidence>
<dbReference type="InterPro" id="IPR021139">
    <property type="entry name" value="NYN"/>
</dbReference>
<protein>
    <recommendedName>
        <fullName evidence="1">NYN domain-containing protein</fullName>
    </recommendedName>
</protein>
<dbReference type="CDD" id="cd10910">
    <property type="entry name" value="PIN_limkain_b1_N_like"/>
    <property type="match status" value="1"/>
</dbReference>
<dbReference type="AlphaFoldDB" id="A0A6D2IMP0"/>
<proteinExistence type="predicted"/>
<dbReference type="EMBL" id="CACVBM020001051">
    <property type="protein sequence ID" value="CAA7026416.1"/>
    <property type="molecule type" value="Genomic_DNA"/>
</dbReference>
<name>A0A6D2IMP0_9BRAS</name>
<reference evidence="2" key="1">
    <citation type="submission" date="2020-01" db="EMBL/GenBank/DDBJ databases">
        <authorList>
            <person name="Mishra B."/>
        </authorList>
    </citation>
    <scope>NUCLEOTIDE SEQUENCE [LARGE SCALE GENOMIC DNA]</scope>
</reference>
<dbReference type="GO" id="GO:0010468">
    <property type="term" value="P:regulation of gene expression"/>
    <property type="evidence" value="ECO:0007669"/>
    <property type="project" value="InterPro"/>
</dbReference>
<keyword evidence="3" id="KW-1185">Reference proteome</keyword>